<dbReference type="Proteomes" id="UP000058925">
    <property type="component" value="Chromosome"/>
</dbReference>
<evidence type="ECO:0000313" key="1">
    <source>
        <dbReference type="EMBL" id="ALI37323.1"/>
    </source>
</evidence>
<dbReference type="KEGG" id="taa:NMY3_03137"/>
<sequence>MTTKPICSKDITSEETLGDDIMIPHEPIYDY</sequence>
<evidence type="ECO:0000313" key="2">
    <source>
        <dbReference type="Proteomes" id="UP000058925"/>
    </source>
</evidence>
<keyword evidence="2" id="KW-1185">Reference proteome</keyword>
<dbReference type="AlphaFoldDB" id="A0A654M3Q9"/>
<reference evidence="2" key="1">
    <citation type="submission" date="2015-10" db="EMBL/GenBank/DDBJ databases">
        <title>Niche specialization of a soil ammonia-oxidizing archaeon, Candidatus Nitrosocosmicus oleophilus.</title>
        <authorList>
            <person name="Jung M.-Y."/>
            <person name="Rhee S.-K."/>
        </authorList>
    </citation>
    <scope>NUCLEOTIDE SEQUENCE [LARGE SCALE GENOMIC DNA]</scope>
    <source>
        <strain evidence="2">MY3</strain>
    </source>
</reference>
<protein>
    <submittedName>
        <fullName evidence="1">Uncharacterized protein</fullName>
    </submittedName>
</protein>
<proteinExistence type="predicted"/>
<accession>A0A654M3Q9</accession>
<dbReference type="EMBL" id="CP012850">
    <property type="protein sequence ID" value="ALI37323.1"/>
    <property type="molecule type" value="Genomic_DNA"/>
</dbReference>
<gene>
    <name evidence="1" type="ORF">NMY3_03137</name>
</gene>
<organism evidence="1 2">
    <name type="scientific">Candidatus Nitrosocosmicus oleophilus</name>
    <dbReference type="NCBI Taxonomy" id="1353260"/>
    <lineage>
        <taxon>Archaea</taxon>
        <taxon>Nitrososphaerota</taxon>
        <taxon>Nitrososphaeria</taxon>
        <taxon>Nitrososphaerales</taxon>
        <taxon>Nitrososphaeraceae</taxon>
        <taxon>Candidatus Nitrosocosmicus</taxon>
    </lineage>
</organism>
<name>A0A654M3Q9_9ARCH</name>